<sequence length="59" mass="6626">MTKHTDNQDRQDQRGFASMNDQKQREIAAEGGRAAHEFTPQEARKAGAKGGKATQEQRR</sequence>
<protein>
    <submittedName>
        <fullName evidence="2">General stress protein</fullName>
    </submittedName>
</protein>
<dbReference type="EMBL" id="CP049362">
    <property type="protein sequence ID" value="QXX80039.1"/>
    <property type="molecule type" value="Genomic_DNA"/>
</dbReference>
<feature type="region of interest" description="Disordered" evidence="1">
    <location>
        <begin position="1"/>
        <end position="59"/>
    </location>
</feature>
<feature type="compositionally biased region" description="Basic and acidic residues" evidence="1">
    <location>
        <begin position="22"/>
        <end position="36"/>
    </location>
</feature>
<dbReference type="Proteomes" id="UP000826050">
    <property type="component" value="Chromosome"/>
</dbReference>
<gene>
    <name evidence="2" type="ORF">FE795_14140</name>
</gene>
<reference evidence="2 3" key="1">
    <citation type="submission" date="2020-02" db="EMBL/GenBank/DDBJ databases">
        <title>Partial ammonium oxidation to N2 by heterotrophic bacteria.</title>
        <authorList>
            <person name="Wu M."/>
        </authorList>
    </citation>
    <scope>NUCLEOTIDE SEQUENCE [LARGE SCALE GENOMIC DNA]</scope>
    <source>
        <strain evidence="2 3">HO-1</strain>
    </source>
</reference>
<feature type="compositionally biased region" description="Basic and acidic residues" evidence="1">
    <location>
        <begin position="1"/>
        <end position="13"/>
    </location>
</feature>
<organism evidence="2 3">
    <name type="scientific">Alcaligenes ammonioxydans</name>
    <dbReference type="NCBI Taxonomy" id="2582914"/>
    <lineage>
        <taxon>Bacteria</taxon>
        <taxon>Pseudomonadati</taxon>
        <taxon>Pseudomonadota</taxon>
        <taxon>Betaproteobacteria</taxon>
        <taxon>Burkholderiales</taxon>
        <taxon>Alcaligenaceae</taxon>
        <taxon>Alcaligenes</taxon>
    </lineage>
</organism>
<proteinExistence type="predicted"/>
<name>A0ABX8SWE4_9BURK</name>
<evidence type="ECO:0000313" key="2">
    <source>
        <dbReference type="EMBL" id="QXX80039.1"/>
    </source>
</evidence>
<keyword evidence="3" id="KW-1185">Reference proteome</keyword>
<dbReference type="RefSeq" id="WP_059318282.1">
    <property type="nucleotide sequence ID" value="NZ_CP049362.1"/>
</dbReference>
<dbReference type="Pfam" id="PF10685">
    <property type="entry name" value="KGG"/>
    <property type="match status" value="1"/>
</dbReference>
<evidence type="ECO:0000313" key="3">
    <source>
        <dbReference type="Proteomes" id="UP000826050"/>
    </source>
</evidence>
<dbReference type="InterPro" id="IPR019626">
    <property type="entry name" value="Stress-induced_KGG_rpt"/>
</dbReference>
<accession>A0ABX8SWE4</accession>
<evidence type="ECO:0000256" key="1">
    <source>
        <dbReference type="SAM" id="MobiDB-lite"/>
    </source>
</evidence>